<dbReference type="Gene3D" id="3.80.10.10">
    <property type="entry name" value="Ribonuclease Inhibitor"/>
    <property type="match status" value="2"/>
</dbReference>
<feature type="domain" description="F-box" evidence="1">
    <location>
        <begin position="90"/>
        <end position="119"/>
    </location>
</feature>
<proteinExistence type="predicted"/>
<dbReference type="InParanoid" id="D2VBW9"/>
<evidence type="ECO:0000313" key="2">
    <source>
        <dbReference type="EMBL" id="EFC45650.1"/>
    </source>
</evidence>
<sequence>MVRTNDGARKRSHQVINVDDDDDEEFIELDTIDDEEADSEVINVYHHQQEFEPSRKKIKFEEFDQEAMVSDGNTSGSPFYASNESSNVFCSDVVSKIMQYLPYFQTIRLMSVSSEWKQAQCGVTMAYIKETIKSTVLKKFIGSPCFKNLACLDVRANLKPKAWQWIFKACVNLTHLRIRHLNCTVLGPDVHNTNLSKLKTIVIDDCSFSPGKTADLKYAINNPYLYNLRVVSVNNIGRTVYKSLLSVKERLTELKLENISTKLGPFPSSFEIFSLTKLDLKFTTIPVAQISSIVTAIFSNSKFIQLTHLRLKASPSQVITLADTTTTIGKESNLVYLNIGGFGDAFLVQLFKMKMEKLQYLYIDRVDSPEVFQELDNNLTISGLKTLAIRHIHANCQEELVSIPEKFPQLEFLEINQCTYVDDIEHLLIYPYTHLKRLSLKWSIGKLINTDIGVGTAFENLDKLTLHIIPKTTIENYKTMSITMDSDFSNIKEIILNTPITSLARAMYSAPMNKVTRLDVTIYDAESAQALIQNTSFEKLRIIRVRYDPVVLESGSLDAIIRIFKNHNLKLYFYHNSK</sequence>
<evidence type="ECO:0000313" key="3">
    <source>
        <dbReference type="Proteomes" id="UP000006671"/>
    </source>
</evidence>
<reference evidence="2 3" key="1">
    <citation type="journal article" date="2010" name="Cell">
        <title>The genome of Naegleria gruberi illuminates early eukaryotic versatility.</title>
        <authorList>
            <person name="Fritz-Laylin L.K."/>
            <person name="Prochnik S.E."/>
            <person name="Ginger M.L."/>
            <person name="Dacks J.B."/>
            <person name="Carpenter M.L."/>
            <person name="Field M.C."/>
            <person name="Kuo A."/>
            <person name="Paredez A."/>
            <person name="Chapman J."/>
            <person name="Pham J."/>
            <person name="Shu S."/>
            <person name="Neupane R."/>
            <person name="Cipriano M."/>
            <person name="Mancuso J."/>
            <person name="Tu H."/>
            <person name="Salamov A."/>
            <person name="Lindquist E."/>
            <person name="Shapiro H."/>
            <person name="Lucas S."/>
            <person name="Grigoriev I.V."/>
            <person name="Cande W.Z."/>
            <person name="Fulton C."/>
            <person name="Rokhsar D.S."/>
            <person name="Dawson S.C."/>
        </authorList>
    </citation>
    <scope>NUCLEOTIDE SEQUENCE [LARGE SCALE GENOMIC DNA]</scope>
    <source>
        <strain evidence="2 3">NEG-M</strain>
    </source>
</reference>
<dbReference type="Proteomes" id="UP000006671">
    <property type="component" value="Unassembled WGS sequence"/>
</dbReference>
<dbReference type="Pfam" id="PF00646">
    <property type="entry name" value="F-box"/>
    <property type="match status" value="1"/>
</dbReference>
<dbReference type="SUPFAM" id="SSF52047">
    <property type="entry name" value="RNI-like"/>
    <property type="match status" value="1"/>
</dbReference>
<dbReference type="KEGG" id="ngr:NAEGRDRAFT_79365"/>
<gene>
    <name evidence="2" type="ORF">NAEGRDRAFT_79365</name>
</gene>
<keyword evidence="3" id="KW-1185">Reference proteome</keyword>
<dbReference type="AlphaFoldDB" id="D2VBW9"/>
<dbReference type="RefSeq" id="XP_002678394.1">
    <property type="nucleotide sequence ID" value="XM_002678348.1"/>
</dbReference>
<protein>
    <submittedName>
        <fullName evidence="2">Viral resistance protein</fullName>
    </submittedName>
</protein>
<dbReference type="GeneID" id="8858750"/>
<name>D2VBW9_NAEGR</name>
<dbReference type="InterPro" id="IPR032675">
    <property type="entry name" value="LRR_dom_sf"/>
</dbReference>
<dbReference type="VEuPathDB" id="AmoebaDB:NAEGRDRAFT_79365"/>
<accession>D2VBW9</accession>
<organism evidence="3">
    <name type="scientific">Naegleria gruberi</name>
    <name type="common">Amoeba</name>
    <dbReference type="NCBI Taxonomy" id="5762"/>
    <lineage>
        <taxon>Eukaryota</taxon>
        <taxon>Discoba</taxon>
        <taxon>Heterolobosea</taxon>
        <taxon>Tetramitia</taxon>
        <taxon>Eutetramitia</taxon>
        <taxon>Vahlkampfiidae</taxon>
        <taxon>Naegleria</taxon>
    </lineage>
</organism>
<dbReference type="EMBL" id="GG738862">
    <property type="protein sequence ID" value="EFC45650.1"/>
    <property type="molecule type" value="Genomic_DNA"/>
</dbReference>
<evidence type="ECO:0000259" key="1">
    <source>
        <dbReference type="Pfam" id="PF00646"/>
    </source>
</evidence>
<dbReference type="InterPro" id="IPR001810">
    <property type="entry name" value="F-box_dom"/>
</dbReference>